<reference evidence="2" key="1">
    <citation type="submission" date="2020-05" db="EMBL/GenBank/DDBJ databases">
        <title>Mycena genomes resolve the evolution of fungal bioluminescence.</title>
        <authorList>
            <person name="Tsai I.J."/>
        </authorList>
    </citation>
    <scope>NUCLEOTIDE SEQUENCE</scope>
    <source>
        <strain evidence="2">110903Hualien_Pintung</strain>
    </source>
</reference>
<protein>
    <submittedName>
        <fullName evidence="2">Uncharacterized protein</fullName>
    </submittedName>
</protein>
<dbReference type="Proteomes" id="UP000613580">
    <property type="component" value="Unassembled WGS sequence"/>
</dbReference>
<evidence type="ECO:0000256" key="1">
    <source>
        <dbReference type="SAM" id="MobiDB-lite"/>
    </source>
</evidence>
<dbReference type="AlphaFoldDB" id="A0A8H6SSP1"/>
<evidence type="ECO:0000313" key="3">
    <source>
        <dbReference type="Proteomes" id="UP000613580"/>
    </source>
</evidence>
<sequence length="167" mass="17587">MAHPPLLQRPFLSSYLSPTGVPLALKHRSRSGLKIWASEPRVLRTQHSGDFPTSDLDLGDGFGLVGGRALDEELGKDFALGNERLGLEVGSEGASGAFHGGNSAARASTSTTALPSTPPNIVFVSAPRAVAPHLTHPASIHPPTLDAHPRSTHSFNTTIDDPMDDTL</sequence>
<dbReference type="EMBL" id="JACAZE010000010">
    <property type="protein sequence ID" value="KAF7305360.1"/>
    <property type="molecule type" value="Genomic_DNA"/>
</dbReference>
<comment type="caution">
    <text evidence="2">The sequence shown here is derived from an EMBL/GenBank/DDBJ whole genome shotgun (WGS) entry which is preliminary data.</text>
</comment>
<name>A0A8H6SSP1_MYCCL</name>
<accession>A0A8H6SSP1</accession>
<feature type="region of interest" description="Disordered" evidence="1">
    <location>
        <begin position="135"/>
        <end position="167"/>
    </location>
</feature>
<gene>
    <name evidence="2" type="ORF">HMN09_00788000</name>
</gene>
<organism evidence="2 3">
    <name type="scientific">Mycena chlorophos</name>
    <name type="common">Agaric fungus</name>
    <name type="synonym">Agaricus chlorophos</name>
    <dbReference type="NCBI Taxonomy" id="658473"/>
    <lineage>
        <taxon>Eukaryota</taxon>
        <taxon>Fungi</taxon>
        <taxon>Dikarya</taxon>
        <taxon>Basidiomycota</taxon>
        <taxon>Agaricomycotina</taxon>
        <taxon>Agaricomycetes</taxon>
        <taxon>Agaricomycetidae</taxon>
        <taxon>Agaricales</taxon>
        <taxon>Marasmiineae</taxon>
        <taxon>Mycenaceae</taxon>
        <taxon>Mycena</taxon>
    </lineage>
</organism>
<keyword evidence="3" id="KW-1185">Reference proteome</keyword>
<evidence type="ECO:0000313" key="2">
    <source>
        <dbReference type="EMBL" id="KAF7305360.1"/>
    </source>
</evidence>
<proteinExistence type="predicted"/>